<accession>A0A9D0Z6G1</accession>
<feature type="transmembrane region" description="Helical" evidence="1">
    <location>
        <begin position="76"/>
        <end position="97"/>
    </location>
</feature>
<feature type="transmembrane region" description="Helical" evidence="1">
    <location>
        <begin position="117"/>
        <end position="148"/>
    </location>
</feature>
<dbReference type="AlphaFoldDB" id="A0A9D0Z6G1"/>
<keyword evidence="1" id="KW-1133">Transmembrane helix</keyword>
<proteinExistence type="predicted"/>
<protein>
    <submittedName>
        <fullName evidence="2">Uncharacterized protein</fullName>
    </submittedName>
</protein>
<evidence type="ECO:0000313" key="3">
    <source>
        <dbReference type="Proteomes" id="UP000886874"/>
    </source>
</evidence>
<reference evidence="2" key="1">
    <citation type="submission" date="2020-10" db="EMBL/GenBank/DDBJ databases">
        <authorList>
            <person name="Gilroy R."/>
        </authorList>
    </citation>
    <scope>NUCLEOTIDE SEQUENCE</scope>
    <source>
        <strain evidence="2">ChiSjej2B20-13462</strain>
    </source>
</reference>
<dbReference type="Proteomes" id="UP000886874">
    <property type="component" value="Unassembled WGS sequence"/>
</dbReference>
<keyword evidence="1" id="KW-0812">Transmembrane</keyword>
<comment type="caution">
    <text evidence="2">The sequence shown here is derived from an EMBL/GenBank/DDBJ whole genome shotgun (WGS) entry which is preliminary data.</text>
</comment>
<keyword evidence="1" id="KW-0472">Membrane</keyword>
<evidence type="ECO:0000256" key="1">
    <source>
        <dbReference type="SAM" id="Phobius"/>
    </source>
</evidence>
<name>A0A9D0Z6G1_9FIRM</name>
<sequence>MRKPDLTPLLPLGLPAGSVWRVWAWGLGLAGLPSLQFLAAYSRARGDLFEYNRLTGVRSLISGAKILPFPQLLTGVYTGFWALAAVTPLAALALYLYHYQGSHSIYTMRRLPRRRELWRRVLTVPLLASLSALAAAGLVTALFAAIYWGCTPAAAL</sequence>
<organism evidence="2 3">
    <name type="scientific">Candidatus Avoscillospira stercorigallinarum</name>
    <dbReference type="NCBI Taxonomy" id="2840708"/>
    <lineage>
        <taxon>Bacteria</taxon>
        <taxon>Bacillati</taxon>
        <taxon>Bacillota</taxon>
        <taxon>Clostridia</taxon>
        <taxon>Eubacteriales</taxon>
        <taxon>Oscillospiraceae</taxon>
        <taxon>Oscillospiraceae incertae sedis</taxon>
        <taxon>Candidatus Avoscillospira</taxon>
    </lineage>
</organism>
<gene>
    <name evidence="2" type="ORF">IAA67_03945</name>
</gene>
<evidence type="ECO:0000313" key="2">
    <source>
        <dbReference type="EMBL" id="HIQ69466.1"/>
    </source>
</evidence>
<reference evidence="2" key="2">
    <citation type="journal article" date="2021" name="PeerJ">
        <title>Extensive microbial diversity within the chicken gut microbiome revealed by metagenomics and culture.</title>
        <authorList>
            <person name="Gilroy R."/>
            <person name="Ravi A."/>
            <person name="Getino M."/>
            <person name="Pursley I."/>
            <person name="Horton D.L."/>
            <person name="Alikhan N.F."/>
            <person name="Baker D."/>
            <person name="Gharbi K."/>
            <person name="Hall N."/>
            <person name="Watson M."/>
            <person name="Adriaenssens E.M."/>
            <person name="Foster-Nyarko E."/>
            <person name="Jarju S."/>
            <person name="Secka A."/>
            <person name="Antonio M."/>
            <person name="Oren A."/>
            <person name="Chaudhuri R.R."/>
            <person name="La Ragione R."/>
            <person name="Hildebrand F."/>
            <person name="Pallen M.J."/>
        </authorList>
    </citation>
    <scope>NUCLEOTIDE SEQUENCE</scope>
    <source>
        <strain evidence="2">ChiSjej2B20-13462</strain>
    </source>
</reference>
<dbReference type="EMBL" id="DVFN01000059">
    <property type="protein sequence ID" value="HIQ69466.1"/>
    <property type="molecule type" value="Genomic_DNA"/>
</dbReference>